<feature type="signal peptide" evidence="2">
    <location>
        <begin position="1"/>
        <end position="30"/>
    </location>
</feature>
<feature type="region of interest" description="Disordered" evidence="1">
    <location>
        <begin position="164"/>
        <end position="205"/>
    </location>
</feature>
<name>A0AAV5W0D6_9BILA</name>
<feature type="non-terminal residue" evidence="3">
    <location>
        <position position="1"/>
    </location>
</feature>
<dbReference type="AlphaFoldDB" id="A0AAV5W0D6"/>
<dbReference type="InterPro" id="IPR045860">
    <property type="entry name" value="Snake_toxin-like_sf"/>
</dbReference>
<dbReference type="EMBL" id="BTSY01000004">
    <property type="protein sequence ID" value="GMT25546.1"/>
    <property type="molecule type" value="Genomic_DNA"/>
</dbReference>
<evidence type="ECO:0000313" key="3">
    <source>
        <dbReference type="EMBL" id="GMT25546.1"/>
    </source>
</evidence>
<reference evidence="3" key="1">
    <citation type="submission" date="2023-10" db="EMBL/GenBank/DDBJ databases">
        <title>Genome assembly of Pristionchus species.</title>
        <authorList>
            <person name="Yoshida K."/>
            <person name="Sommer R.J."/>
        </authorList>
    </citation>
    <scope>NUCLEOTIDE SEQUENCE</scope>
    <source>
        <strain evidence="3">RS5133</strain>
    </source>
</reference>
<proteinExistence type="predicted"/>
<feature type="compositionally biased region" description="Low complexity" evidence="1">
    <location>
        <begin position="170"/>
        <end position="205"/>
    </location>
</feature>
<accession>A0AAV5W0D6</accession>
<comment type="caution">
    <text evidence="3">The sequence shown here is derived from an EMBL/GenBank/DDBJ whole genome shotgun (WGS) entry which is preliminary data.</text>
</comment>
<feature type="chain" id="PRO_5043517946" evidence="2">
    <location>
        <begin position="31"/>
        <end position="226"/>
    </location>
</feature>
<organism evidence="3 4">
    <name type="scientific">Pristionchus fissidentatus</name>
    <dbReference type="NCBI Taxonomy" id="1538716"/>
    <lineage>
        <taxon>Eukaryota</taxon>
        <taxon>Metazoa</taxon>
        <taxon>Ecdysozoa</taxon>
        <taxon>Nematoda</taxon>
        <taxon>Chromadorea</taxon>
        <taxon>Rhabditida</taxon>
        <taxon>Rhabditina</taxon>
        <taxon>Diplogasteromorpha</taxon>
        <taxon>Diplogasteroidea</taxon>
        <taxon>Neodiplogasteridae</taxon>
        <taxon>Pristionchus</taxon>
    </lineage>
</organism>
<evidence type="ECO:0000256" key="1">
    <source>
        <dbReference type="SAM" id="MobiDB-lite"/>
    </source>
</evidence>
<keyword evidence="4" id="KW-1185">Reference proteome</keyword>
<gene>
    <name evidence="3" type="ORF">PFISCL1PPCAC_16843</name>
</gene>
<sequence>AYRTPQIGTMTRLWLVSVLVVIGLAGVAHSTPLNCDTLVETEFTEGIGESELPGGIAGAPTPPNPQPCATDEEWCGVLVKNVGGTRTYSKKCVPAQTGTGIVCSNPTPQSHMCACKADNCNKELDDIYKNNRDAFWALFRLEIHYRETEQKFYRMIMEAPRRFDPPPTVAAPDPTTTTAETTTSKAADATTATTGAGGDASTSATDSAGSLSLLLSIFFVVIRQFV</sequence>
<dbReference type="SUPFAM" id="SSF57302">
    <property type="entry name" value="Snake toxin-like"/>
    <property type="match status" value="1"/>
</dbReference>
<evidence type="ECO:0000256" key="2">
    <source>
        <dbReference type="SAM" id="SignalP"/>
    </source>
</evidence>
<keyword evidence="2" id="KW-0732">Signal</keyword>
<evidence type="ECO:0000313" key="4">
    <source>
        <dbReference type="Proteomes" id="UP001432322"/>
    </source>
</evidence>
<dbReference type="Proteomes" id="UP001432322">
    <property type="component" value="Unassembled WGS sequence"/>
</dbReference>
<protein>
    <submittedName>
        <fullName evidence="3">Uncharacterized protein</fullName>
    </submittedName>
</protein>